<dbReference type="STRING" id="1074467.JP39_00030"/>
<dbReference type="Gene3D" id="3.40.109.10">
    <property type="entry name" value="NADH Oxidase"/>
    <property type="match status" value="1"/>
</dbReference>
<evidence type="ECO:0000313" key="5">
    <source>
        <dbReference type="EMBL" id="ALB30081.1"/>
    </source>
</evidence>
<protein>
    <submittedName>
        <fullName evidence="5">NAD(P)H-dependent quinone reductase</fullName>
    </submittedName>
</protein>
<sequence>MGETFMDETKKLVNNDFEDIMLNRHSYRKFQSDVVIPREEITEMLKETISAPSACNLQSWHFVVCDDAKGKEKAHSVMMPFNYPQIDSASAVIFVLGDTQSHYKYRDVWNKACENGQISPEERDKVFKTFLPLYEHADRSFLEKDATIDGSMAAMQLLLIARAHGYEANPMSGYFFDKVASTFDLDSERYIPVTAVAIGKPESTYTKSVRYDIKDVSEFI</sequence>
<evidence type="ECO:0000259" key="3">
    <source>
        <dbReference type="Pfam" id="PF00881"/>
    </source>
</evidence>
<gene>
    <name evidence="4" type="ORF">JP39_00030</name>
    <name evidence="5" type="ORF">JP39_12320</name>
</gene>
<evidence type="ECO:0000313" key="4">
    <source>
        <dbReference type="EMBL" id="ALB27888.1"/>
    </source>
</evidence>
<dbReference type="InterPro" id="IPR029479">
    <property type="entry name" value="Nitroreductase"/>
</dbReference>
<name>A0A0K2LFK7_9LACO</name>
<organism evidence="5 6">
    <name type="scientific">Companilactobacillus heilongjiangensis</name>
    <dbReference type="NCBI Taxonomy" id="1074467"/>
    <lineage>
        <taxon>Bacteria</taxon>
        <taxon>Bacillati</taxon>
        <taxon>Bacillota</taxon>
        <taxon>Bacilli</taxon>
        <taxon>Lactobacillales</taxon>
        <taxon>Lactobacillaceae</taxon>
        <taxon>Companilactobacillus</taxon>
    </lineage>
</organism>
<dbReference type="Proteomes" id="UP000061546">
    <property type="component" value="Chromosome"/>
</dbReference>
<dbReference type="EMBL" id="CP012559">
    <property type="protein sequence ID" value="ALB30081.1"/>
    <property type="molecule type" value="Genomic_DNA"/>
</dbReference>
<dbReference type="PANTHER" id="PTHR43673">
    <property type="entry name" value="NAD(P)H NITROREDUCTASE YDGI-RELATED"/>
    <property type="match status" value="1"/>
</dbReference>
<evidence type="ECO:0000256" key="2">
    <source>
        <dbReference type="ARBA" id="ARBA00023002"/>
    </source>
</evidence>
<reference evidence="5 6" key="1">
    <citation type="submission" date="2015-08" db="EMBL/GenBank/DDBJ databases">
        <title>Genomic sequence of Lactobacillus heilongjiangensis DSM 28069, isolated from Chinese traditional pickle.</title>
        <authorList>
            <person name="Jiang X."/>
            <person name="Zheng B."/>
            <person name="Cheng H."/>
        </authorList>
    </citation>
    <scope>NUCLEOTIDE SEQUENCE [LARGE SCALE GENOMIC DNA]</scope>
    <source>
        <strain evidence="5 6">DSM 28069</strain>
    </source>
</reference>
<evidence type="ECO:0000256" key="1">
    <source>
        <dbReference type="ARBA" id="ARBA00007118"/>
    </source>
</evidence>
<dbReference type="InterPro" id="IPR000415">
    <property type="entry name" value="Nitroreductase-like"/>
</dbReference>
<dbReference type="EMBL" id="CP012559">
    <property type="protein sequence ID" value="ALB27888.1"/>
    <property type="molecule type" value="Genomic_DNA"/>
</dbReference>
<evidence type="ECO:0000313" key="6">
    <source>
        <dbReference type="Proteomes" id="UP000061546"/>
    </source>
</evidence>
<comment type="similarity">
    <text evidence="1">Belongs to the nitroreductase family.</text>
</comment>
<proteinExistence type="inferred from homology"/>
<dbReference type="KEGG" id="lhi:JP39_12320"/>
<keyword evidence="6" id="KW-1185">Reference proteome</keyword>
<keyword evidence="2" id="KW-0560">Oxidoreductase</keyword>
<feature type="domain" description="Nitroreductase" evidence="3">
    <location>
        <begin position="23"/>
        <end position="200"/>
    </location>
</feature>
<dbReference type="AlphaFoldDB" id="A0A0K2LFK7"/>
<dbReference type="GO" id="GO:0016491">
    <property type="term" value="F:oxidoreductase activity"/>
    <property type="evidence" value="ECO:0007669"/>
    <property type="project" value="UniProtKB-KW"/>
</dbReference>
<dbReference type="KEGG" id="lhi:JP39_00030"/>
<dbReference type="PANTHER" id="PTHR43673:SF10">
    <property type="entry name" value="NADH DEHYDROGENASE_NAD(P)H NITROREDUCTASE XCC3605-RELATED"/>
    <property type="match status" value="1"/>
</dbReference>
<dbReference type="Pfam" id="PF00881">
    <property type="entry name" value="Nitroreductase"/>
    <property type="match status" value="1"/>
</dbReference>
<dbReference type="SUPFAM" id="SSF55469">
    <property type="entry name" value="FMN-dependent nitroreductase-like"/>
    <property type="match status" value="1"/>
</dbReference>
<accession>A0A0K2LFK7</accession>